<dbReference type="Proteomes" id="UP001606303">
    <property type="component" value="Unassembled WGS sequence"/>
</dbReference>
<dbReference type="PROSITE" id="PS51257">
    <property type="entry name" value="PROKAR_LIPOPROTEIN"/>
    <property type="match status" value="1"/>
</dbReference>
<comment type="caution">
    <text evidence="1">The sequence shown here is derived from an EMBL/GenBank/DDBJ whole genome shotgun (WGS) entry which is preliminary data.</text>
</comment>
<dbReference type="Gene3D" id="2.60.40.2810">
    <property type="match status" value="1"/>
</dbReference>
<evidence type="ECO:0000313" key="1">
    <source>
        <dbReference type="EMBL" id="MFG6468255.1"/>
    </source>
</evidence>
<reference evidence="1 2" key="1">
    <citation type="submission" date="2024-08" db="EMBL/GenBank/DDBJ databases">
        <authorList>
            <person name="Lu H."/>
        </authorList>
    </citation>
    <scope>NUCLEOTIDE SEQUENCE [LARGE SCALE GENOMIC DNA]</scope>
    <source>
        <strain evidence="1 2">BYS87W</strain>
    </source>
</reference>
<accession>A0ABW7H2V1</accession>
<name>A0ABW7H2V1_9BURK</name>
<organism evidence="1 2">
    <name type="scientific">Pelomonas baiyunensis</name>
    <dbReference type="NCBI Taxonomy" id="3299026"/>
    <lineage>
        <taxon>Bacteria</taxon>
        <taxon>Pseudomonadati</taxon>
        <taxon>Pseudomonadota</taxon>
        <taxon>Betaproteobacteria</taxon>
        <taxon>Burkholderiales</taxon>
        <taxon>Sphaerotilaceae</taxon>
        <taxon>Roseateles</taxon>
    </lineage>
</organism>
<proteinExistence type="predicted"/>
<gene>
    <name evidence="1" type="ORF">ACG01O_16630</name>
</gene>
<dbReference type="Pfam" id="PF17963">
    <property type="entry name" value="Big_9"/>
    <property type="match status" value="1"/>
</dbReference>
<keyword evidence="2" id="KW-1185">Reference proteome</keyword>
<dbReference type="EMBL" id="JBIGIB010000004">
    <property type="protein sequence ID" value="MFG6468255.1"/>
    <property type="molecule type" value="Genomic_DNA"/>
</dbReference>
<protein>
    <submittedName>
        <fullName evidence="1">Ig-like domain-containing protein</fullName>
    </submittedName>
</protein>
<dbReference type="RefSeq" id="WP_394386282.1">
    <property type="nucleotide sequence ID" value="NZ_JBIGIB010000004.1"/>
</dbReference>
<sequence>MKTDHRQGLASLALALVAGCGGGSGGSAPPPAPPAPTVTALDDQYTVPAGAAAVLAVSGNDTVTGGTATLSVATAPAHGKVVVQGSSLQYTPDVGFFGDDQFTYRADVGAANSTATVKVNVEAEIELSGTVPGINSLTEVTAQVGDATVKVNADDAGAYKLSVKTGKPGALITLTAKESGVRAAYTRTSLVGDAGSLYAQAGTRINATQWPALVLDALSTARHGLLKQRGLQPATTSELKAAAAAQDPNDLLDITTLLRHAYEDSATLPSGATTATELAASPAALAAFNQQWVGGSVTYPALVEKTLAQVAAAAAPTVAATGSRLAALYEGSSNVVMPTGSVFDLRADGSATGIVWTFSTNTAINASWATAGNTLTITLASPVLMDGQYRVYAQQYKQVRGIDGQASRQLMTRWLADCPATTAFCPVAGYTVWAPVVSYDVERDRQPLRLEDFAVGTTWAGIDLASSAGVAQCMCSLQAVVTDGTPNLPGYKGQLTDGRWVLSGTETTFRYTRLGNGPEPGMEYWLTEYLESGTPTRANLRLVAKGGPVPTFTTAGAARRWVTSYQTGIGSADPAGARYNSYPQILHADGRITYDFGSGEVDRGDRWFLSSDKRSVMQLTAGNPVAYVMYAPVRAVTGGYLAMSSSGGLVRMRDFGPAD</sequence>
<evidence type="ECO:0000313" key="2">
    <source>
        <dbReference type="Proteomes" id="UP001606303"/>
    </source>
</evidence>